<name>A0A0F9TUN1_9ZZZZ</name>
<dbReference type="EMBL" id="LAZR01001412">
    <property type="protein sequence ID" value="KKN45083.1"/>
    <property type="molecule type" value="Genomic_DNA"/>
</dbReference>
<dbReference type="AlphaFoldDB" id="A0A0F9TUN1"/>
<accession>A0A0F9TUN1</accession>
<organism evidence="1">
    <name type="scientific">marine sediment metagenome</name>
    <dbReference type="NCBI Taxonomy" id="412755"/>
    <lineage>
        <taxon>unclassified sequences</taxon>
        <taxon>metagenomes</taxon>
        <taxon>ecological metagenomes</taxon>
    </lineage>
</organism>
<gene>
    <name evidence="1" type="ORF">LCGC14_0686650</name>
</gene>
<protein>
    <submittedName>
        <fullName evidence="1">Uncharacterized protein</fullName>
    </submittedName>
</protein>
<reference evidence="1" key="1">
    <citation type="journal article" date="2015" name="Nature">
        <title>Complex archaea that bridge the gap between prokaryotes and eukaryotes.</title>
        <authorList>
            <person name="Spang A."/>
            <person name="Saw J.H."/>
            <person name="Jorgensen S.L."/>
            <person name="Zaremba-Niedzwiedzka K."/>
            <person name="Martijn J."/>
            <person name="Lind A.E."/>
            <person name="van Eijk R."/>
            <person name="Schleper C."/>
            <person name="Guy L."/>
            <person name="Ettema T.J."/>
        </authorList>
    </citation>
    <scope>NUCLEOTIDE SEQUENCE</scope>
</reference>
<comment type="caution">
    <text evidence="1">The sequence shown here is derived from an EMBL/GenBank/DDBJ whole genome shotgun (WGS) entry which is preliminary data.</text>
</comment>
<proteinExistence type="predicted"/>
<sequence>MIIRISRDEAMACIIALDKEKPYGWRDLALSKLLKKMGLKPQIR</sequence>
<evidence type="ECO:0000313" key="1">
    <source>
        <dbReference type="EMBL" id="KKN45083.1"/>
    </source>
</evidence>